<dbReference type="SUPFAM" id="SSF56219">
    <property type="entry name" value="DNase I-like"/>
    <property type="match status" value="1"/>
</dbReference>
<dbReference type="PANTHER" id="PTHR22748">
    <property type="entry name" value="AP ENDONUCLEASE"/>
    <property type="match status" value="1"/>
</dbReference>
<dbReference type="Ensembl" id="ENSAPET00000009107.1">
    <property type="protein sequence ID" value="ENSAPEP00000008859.1"/>
    <property type="gene ID" value="ENSAPEG00000006385.1"/>
</dbReference>
<dbReference type="GO" id="GO:0008081">
    <property type="term" value="F:phosphoric diester hydrolase activity"/>
    <property type="evidence" value="ECO:0007669"/>
    <property type="project" value="TreeGrafter"/>
</dbReference>
<reference evidence="12" key="2">
    <citation type="submission" date="2025-08" db="UniProtKB">
        <authorList>
            <consortium name="Ensembl"/>
        </authorList>
    </citation>
    <scope>IDENTIFICATION</scope>
</reference>
<dbReference type="GeneTree" id="ENSGT00940000175436"/>
<dbReference type="GO" id="GO:0003906">
    <property type="term" value="F:DNA-(apurinic or apyrimidinic site) endonuclease activity"/>
    <property type="evidence" value="ECO:0007669"/>
    <property type="project" value="TreeGrafter"/>
</dbReference>
<dbReference type="GO" id="GO:0008311">
    <property type="term" value="F:double-stranded DNA 3'-5' DNA exonuclease activity"/>
    <property type="evidence" value="ECO:0007669"/>
    <property type="project" value="UniProtKB-EC"/>
</dbReference>
<evidence type="ECO:0000256" key="2">
    <source>
        <dbReference type="ARBA" id="ARBA00007092"/>
    </source>
</evidence>
<proteinExistence type="inferred from homology"/>
<keyword evidence="6" id="KW-0378">Hydrolase</keyword>
<evidence type="ECO:0000256" key="5">
    <source>
        <dbReference type="ARBA" id="ARBA00022763"/>
    </source>
</evidence>
<dbReference type="STRING" id="161767.ENSAPEP00000008859"/>
<dbReference type="AlphaFoldDB" id="A0A3P8SB43"/>
<keyword evidence="7 9" id="KW-0460">Magnesium</keyword>
<keyword evidence="4 9" id="KW-0479">Metal-binding</keyword>
<evidence type="ECO:0000313" key="13">
    <source>
        <dbReference type="Proteomes" id="UP000265080"/>
    </source>
</evidence>
<dbReference type="Gene3D" id="3.60.10.10">
    <property type="entry name" value="Endonuclease/exonuclease/phosphatase"/>
    <property type="match status" value="1"/>
</dbReference>
<evidence type="ECO:0000256" key="10">
    <source>
        <dbReference type="PIRSR" id="PIRSR604808-3"/>
    </source>
</evidence>
<feature type="site" description="Transition state stabilizer" evidence="10">
    <location>
        <position position="119"/>
    </location>
</feature>
<evidence type="ECO:0000313" key="12">
    <source>
        <dbReference type="Ensembl" id="ENSAPEP00000008859.1"/>
    </source>
</evidence>
<evidence type="ECO:0000256" key="7">
    <source>
        <dbReference type="ARBA" id="ARBA00022842"/>
    </source>
</evidence>
<evidence type="ECO:0000259" key="11">
    <source>
        <dbReference type="Pfam" id="PF03372"/>
    </source>
</evidence>
<evidence type="ECO:0000256" key="8">
    <source>
        <dbReference type="ARBA" id="ARBA00023204"/>
    </source>
</evidence>
<dbReference type="InterPro" id="IPR004808">
    <property type="entry name" value="AP_endonuc_1"/>
</dbReference>
<feature type="binding site" evidence="9">
    <location>
        <position position="119"/>
    </location>
    <ligand>
        <name>Mg(2+)</name>
        <dbReference type="ChEBI" id="CHEBI:18420"/>
        <label>1</label>
    </ligand>
</feature>
<dbReference type="GO" id="GO:0005634">
    <property type="term" value="C:nucleus"/>
    <property type="evidence" value="ECO:0007669"/>
    <property type="project" value="TreeGrafter"/>
</dbReference>
<reference evidence="12" key="3">
    <citation type="submission" date="2025-09" db="UniProtKB">
        <authorList>
            <consortium name="Ensembl"/>
        </authorList>
    </citation>
    <scope>IDENTIFICATION</scope>
</reference>
<dbReference type="CDD" id="cd09076">
    <property type="entry name" value="L1-EN"/>
    <property type="match status" value="1"/>
</dbReference>
<dbReference type="GO" id="GO:0046872">
    <property type="term" value="F:metal ion binding"/>
    <property type="evidence" value="ECO:0007669"/>
    <property type="project" value="UniProtKB-KW"/>
</dbReference>
<keyword evidence="13" id="KW-1185">Reference proteome</keyword>
<feature type="domain" description="Endonuclease/exonuclease/phosphatase" evidence="11">
    <location>
        <begin position="24"/>
        <end position="188"/>
    </location>
</feature>
<evidence type="ECO:0000256" key="3">
    <source>
        <dbReference type="ARBA" id="ARBA00012115"/>
    </source>
</evidence>
<organism evidence="12 13">
    <name type="scientific">Amphiprion percula</name>
    <name type="common">Orange clownfish</name>
    <name type="synonym">Lutjanus percula</name>
    <dbReference type="NCBI Taxonomy" id="161767"/>
    <lineage>
        <taxon>Eukaryota</taxon>
        <taxon>Metazoa</taxon>
        <taxon>Chordata</taxon>
        <taxon>Craniata</taxon>
        <taxon>Vertebrata</taxon>
        <taxon>Euteleostomi</taxon>
        <taxon>Actinopterygii</taxon>
        <taxon>Neopterygii</taxon>
        <taxon>Teleostei</taxon>
        <taxon>Neoteleostei</taxon>
        <taxon>Acanthomorphata</taxon>
        <taxon>Ovalentaria</taxon>
        <taxon>Pomacentridae</taxon>
        <taxon>Amphiprion</taxon>
    </lineage>
</organism>
<feature type="site" description="Important for catalytic activity" evidence="10">
    <location>
        <position position="179"/>
    </location>
</feature>
<keyword evidence="5" id="KW-0227">DNA damage</keyword>
<keyword evidence="9" id="KW-0464">Manganese</keyword>
<dbReference type="PANTHER" id="PTHR22748:SF4">
    <property type="entry name" value="DNA-(APURINIC OR APYRIMIDINIC SITE) ENDONUCLEASE 2"/>
    <property type="match status" value="1"/>
</dbReference>
<comment type="catalytic activity">
    <reaction evidence="1">
        <text>Exonucleolytic cleavage in the 3'- to 5'-direction to yield nucleoside 5'-phosphates.</text>
        <dbReference type="EC" id="3.1.11.2"/>
    </reaction>
</comment>
<dbReference type="GO" id="GO:0006284">
    <property type="term" value="P:base-excision repair"/>
    <property type="evidence" value="ECO:0007669"/>
    <property type="project" value="TreeGrafter"/>
</dbReference>
<comment type="similarity">
    <text evidence="2">Belongs to the DNA repair enzymes AP/ExoA family.</text>
</comment>
<comment type="cofactor">
    <cofactor evidence="9">
        <name>Mg(2+)</name>
        <dbReference type="ChEBI" id="CHEBI:18420"/>
    </cofactor>
    <cofactor evidence="9">
        <name>Mn(2+)</name>
        <dbReference type="ChEBI" id="CHEBI:29035"/>
    </cofactor>
    <text evidence="9">Probably binds two magnesium or manganese ions per subunit.</text>
</comment>
<name>A0A3P8SB43_AMPPE</name>
<evidence type="ECO:0000256" key="1">
    <source>
        <dbReference type="ARBA" id="ARBA00000493"/>
    </source>
</evidence>
<dbReference type="InterPro" id="IPR005135">
    <property type="entry name" value="Endo/exonuclease/phosphatase"/>
</dbReference>
<dbReference type="InterPro" id="IPR036691">
    <property type="entry name" value="Endo/exonu/phosph_ase_sf"/>
</dbReference>
<reference evidence="12 13" key="1">
    <citation type="submission" date="2018-03" db="EMBL/GenBank/DDBJ databases">
        <title>Finding Nemo's genes: A chromosome-scale reference assembly of the genome of the orange clownfish Amphiprion percula.</title>
        <authorList>
            <person name="Lehmann R."/>
        </authorList>
    </citation>
    <scope>NUCLEOTIDE SEQUENCE</scope>
</reference>
<dbReference type="Proteomes" id="UP000265080">
    <property type="component" value="Chromosome 7"/>
</dbReference>
<protein>
    <recommendedName>
        <fullName evidence="3">exodeoxyribonuclease III</fullName>
        <ecNumber evidence="3">3.1.11.2</ecNumber>
    </recommendedName>
</protein>
<evidence type="ECO:0000256" key="9">
    <source>
        <dbReference type="PIRSR" id="PIRSR604808-2"/>
    </source>
</evidence>
<dbReference type="Pfam" id="PF03372">
    <property type="entry name" value="Exo_endo_phos"/>
    <property type="match status" value="1"/>
</dbReference>
<dbReference type="OMA" id="LENTFCH"/>
<keyword evidence="8" id="KW-0234">DNA repair</keyword>
<feature type="binding site" evidence="9">
    <location>
        <position position="117"/>
    </location>
    <ligand>
        <name>Mg(2+)</name>
        <dbReference type="ChEBI" id="CHEBI:18420"/>
        <label>1</label>
    </ligand>
</feature>
<evidence type="ECO:0000256" key="4">
    <source>
        <dbReference type="ARBA" id="ARBA00022723"/>
    </source>
</evidence>
<evidence type="ECO:0000256" key="6">
    <source>
        <dbReference type="ARBA" id="ARBA00022801"/>
    </source>
</evidence>
<dbReference type="EC" id="3.1.11.2" evidence="3"/>
<accession>A0A3P8SB43</accession>
<sequence>MPGLPYFGKIHSCSPTNFIMYFYIKSKNIDIVFMQETHLLVEESKKLRRDWVDYVAASCGSRSSCGVATLVNQRLQFKCHTVRNVYAPKTMDPAFIGKLESKLVSGLGDFPILMGGDFNEVLDPILDRSTPTQHQTKACDALQDMCKSYGLVDIWRLHNPSKRDYTFYSSPHNSLSRIDVILVSNSLASILEIPTTEASADADVRFYFHASSQGGYLALNNRYFQKGPHSLCLLLHATAH</sequence>